<dbReference type="PANTHER" id="PTHR43053">
    <property type="entry name" value="GLYCOSIDASE FAMILY 31"/>
    <property type="match status" value="1"/>
</dbReference>
<feature type="domain" description="Glycosyl hydrolase family 36 C-terminal" evidence="5">
    <location>
        <begin position="629"/>
        <end position="711"/>
    </location>
</feature>
<evidence type="ECO:0000256" key="4">
    <source>
        <dbReference type="ARBA" id="ARBA00023295"/>
    </source>
</evidence>
<dbReference type="FunFam" id="3.20.20.70:FF:000118">
    <property type="entry name" value="Alpha-galactosidase"/>
    <property type="match status" value="1"/>
</dbReference>
<keyword evidence="3" id="KW-0378">Hydrolase</keyword>
<protein>
    <recommendedName>
        <fullName evidence="2">alpha-galactosidase</fullName>
        <ecNumber evidence="2">3.2.1.22</ecNumber>
    </recommendedName>
</protein>
<dbReference type="OrthoDB" id="5795902at2759"/>
<dbReference type="InterPro" id="IPR031704">
    <property type="entry name" value="Glyco_hydro_36_N"/>
</dbReference>
<dbReference type="InterPro" id="IPR017853">
    <property type="entry name" value="GH"/>
</dbReference>
<evidence type="ECO:0000259" key="5">
    <source>
        <dbReference type="Pfam" id="PF16874"/>
    </source>
</evidence>
<dbReference type="Pfam" id="PF16874">
    <property type="entry name" value="Glyco_hydro_36C"/>
    <property type="match status" value="1"/>
</dbReference>
<dbReference type="RefSeq" id="XP_016209426.1">
    <property type="nucleotide sequence ID" value="XM_016362686.1"/>
</dbReference>
<organism evidence="7 8">
    <name type="scientific">Verruconis gallopava</name>
    <dbReference type="NCBI Taxonomy" id="253628"/>
    <lineage>
        <taxon>Eukaryota</taxon>
        <taxon>Fungi</taxon>
        <taxon>Dikarya</taxon>
        <taxon>Ascomycota</taxon>
        <taxon>Pezizomycotina</taxon>
        <taxon>Dothideomycetes</taxon>
        <taxon>Pleosporomycetidae</taxon>
        <taxon>Venturiales</taxon>
        <taxon>Sympoventuriaceae</taxon>
        <taxon>Verruconis</taxon>
    </lineage>
</organism>
<dbReference type="InterPro" id="IPR013780">
    <property type="entry name" value="Glyco_hydro_b"/>
</dbReference>
<keyword evidence="8" id="KW-1185">Reference proteome</keyword>
<evidence type="ECO:0000256" key="2">
    <source>
        <dbReference type="ARBA" id="ARBA00012755"/>
    </source>
</evidence>
<dbReference type="AlphaFoldDB" id="A0A0D1YFP6"/>
<keyword evidence="4" id="KW-0326">Glycosidase</keyword>
<dbReference type="Pfam" id="PF16875">
    <property type="entry name" value="Glyco_hydro_36N"/>
    <property type="match status" value="1"/>
</dbReference>
<proteinExistence type="predicted"/>
<dbReference type="Gene3D" id="2.60.40.1180">
    <property type="entry name" value="Golgi alpha-mannosidase II"/>
    <property type="match status" value="1"/>
</dbReference>
<sequence>MSISPEALHISNGGTSVVLDLQGPGFPSIVYWGPELVDTTYAVIESLVRASQPQAVSGGLCQTPRLSLLPLESQGWQGTPGLTMLRSKTGYFSPKFTISDARSTASSISIIAADVDAHISIEFVAEVLQSGLLSQRLIIKNIASEESQDVLHIHDVALSFPVPMTARELLETTGRHLRERYPQRHAFTIGKHIQESRRGRPGLGGTLIVAAGEPGFGFEKGLVHAVHLAWSGNYRINAEKGSNYGQFIQAGELLLPGEVSLNSGETYASPTALGSWGYGLSEMSYKYHDFLRRRMLSAPQSHPSLPRPVTINTWEAVYFDMDMDRLKAIADVAARLGAERFVLDDGWFKGRRSDNAGLGDWSVDRDVFPRGLQPLWDHIDGLGMQCGIWVELEMINLDSDLARAHPEWILRPTRTRLPLAGRDQYVLDLSNKDAFDYILRQIDALLNDYPMIKYLKWDHNRDVIEPGGLNGAPAIRKNVEALYALIDTLKARHPGLEIESCASGGGRVDLGILQHNDRIWVSDCTDPIERLTIQKYTSLVVPPEMMGQHVGAPKSHTTGRTHDLCLRAGAAFFGHMGIEWDVSRVDSKQLHDLHWWIELHKRWRHVIHTGKLVFADLPGDSPSQDVRGAVSKDRRHAIYTITQVTTTEYYPPPMITLPGLDETTVYRVRLLDQPGMNNSAFVAQSKLAWAHSQTPCIMTGQMLRSSGIRMPVVWPEILLVVEVEAI</sequence>
<evidence type="ECO:0000256" key="3">
    <source>
        <dbReference type="ARBA" id="ARBA00022801"/>
    </source>
</evidence>
<dbReference type="STRING" id="253628.A0A0D1YFP6"/>
<dbReference type="EC" id="3.2.1.22" evidence="2"/>
<dbReference type="EMBL" id="KN847575">
    <property type="protein sequence ID" value="KIV99556.1"/>
    <property type="molecule type" value="Genomic_DNA"/>
</dbReference>
<dbReference type="SUPFAM" id="SSF51445">
    <property type="entry name" value="(Trans)glycosidases"/>
    <property type="match status" value="1"/>
</dbReference>
<dbReference type="InterPro" id="IPR002252">
    <property type="entry name" value="Glyco_hydro_36"/>
</dbReference>
<dbReference type="HOGENOM" id="CLU_009640_3_1_1"/>
<dbReference type="Proteomes" id="UP000053259">
    <property type="component" value="Unassembled WGS sequence"/>
</dbReference>
<dbReference type="InterPro" id="IPR031705">
    <property type="entry name" value="Glyco_hydro_36_C"/>
</dbReference>
<reference evidence="7 8" key="1">
    <citation type="submission" date="2015-01" db="EMBL/GenBank/DDBJ databases">
        <title>The Genome Sequence of Ochroconis gallopava CBS43764.</title>
        <authorList>
            <consortium name="The Broad Institute Genomics Platform"/>
            <person name="Cuomo C."/>
            <person name="de Hoog S."/>
            <person name="Gorbushina A."/>
            <person name="Stielow B."/>
            <person name="Teixiera M."/>
            <person name="Abouelleil A."/>
            <person name="Chapman S.B."/>
            <person name="Priest M."/>
            <person name="Young S.K."/>
            <person name="Wortman J."/>
            <person name="Nusbaum C."/>
            <person name="Birren B."/>
        </authorList>
    </citation>
    <scope>NUCLEOTIDE SEQUENCE [LARGE SCALE GENOMIC DNA]</scope>
    <source>
        <strain evidence="7 8">CBS 43764</strain>
    </source>
</reference>
<dbReference type="Pfam" id="PF02065">
    <property type="entry name" value="Melibiase"/>
    <property type="match status" value="1"/>
</dbReference>
<name>A0A0D1YFP6_9PEZI</name>
<evidence type="ECO:0000313" key="7">
    <source>
        <dbReference type="EMBL" id="KIV99556.1"/>
    </source>
</evidence>
<dbReference type="InParanoid" id="A0A0D1YFP6"/>
<dbReference type="PRINTS" id="PR00743">
    <property type="entry name" value="GLHYDRLASE36"/>
</dbReference>
<dbReference type="InterPro" id="IPR038417">
    <property type="entry name" value="Alpga-gal_N_sf"/>
</dbReference>
<dbReference type="InterPro" id="IPR013785">
    <property type="entry name" value="Aldolase_TIM"/>
</dbReference>
<comment type="catalytic activity">
    <reaction evidence="1">
        <text>Hydrolysis of terminal, non-reducing alpha-D-galactose residues in alpha-D-galactosides, including galactose oligosaccharides, galactomannans and galactolipids.</text>
        <dbReference type="EC" id="3.2.1.22"/>
    </reaction>
</comment>
<dbReference type="VEuPathDB" id="FungiDB:PV09_08736"/>
<feature type="domain" description="Glycosyl hydrolase family 36 N-terminal" evidence="6">
    <location>
        <begin position="25"/>
        <end position="261"/>
    </location>
</feature>
<gene>
    <name evidence="7" type="ORF">PV09_08736</name>
</gene>
<evidence type="ECO:0000313" key="8">
    <source>
        <dbReference type="Proteomes" id="UP000053259"/>
    </source>
</evidence>
<dbReference type="GeneID" id="27316709"/>
<dbReference type="CDD" id="cd14791">
    <property type="entry name" value="GH36"/>
    <property type="match status" value="1"/>
</dbReference>
<dbReference type="PANTHER" id="PTHR43053:SF3">
    <property type="entry name" value="ALPHA-GALACTOSIDASE C-RELATED"/>
    <property type="match status" value="1"/>
</dbReference>
<dbReference type="GO" id="GO:0016052">
    <property type="term" value="P:carbohydrate catabolic process"/>
    <property type="evidence" value="ECO:0007669"/>
    <property type="project" value="InterPro"/>
</dbReference>
<evidence type="ECO:0000256" key="1">
    <source>
        <dbReference type="ARBA" id="ARBA00001255"/>
    </source>
</evidence>
<dbReference type="InterPro" id="IPR050985">
    <property type="entry name" value="Alpha-glycosidase_related"/>
</dbReference>
<dbReference type="Gene3D" id="3.20.20.70">
    <property type="entry name" value="Aldolase class I"/>
    <property type="match status" value="1"/>
</dbReference>
<evidence type="ECO:0000259" key="6">
    <source>
        <dbReference type="Pfam" id="PF16875"/>
    </source>
</evidence>
<dbReference type="Gene3D" id="2.70.98.60">
    <property type="entry name" value="alpha-galactosidase from lactobacil brevis"/>
    <property type="match status" value="1"/>
</dbReference>
<accession>A0A0D1YFP6</accession>
<dbReference type="GO" id="GO:0004557">
    <property type="term" value="F:alpha-galactosidase activity"/>
    <property type="evidence" value="ECO:0007669"/>
    <property type="project" value="UniProtKB-EC"/>
</dbReference>